<evidence type="ECO:0000256" key="3">
    <source>
        <dbReference type="SAM" id="SignalP"/>
    </source>
</evidence>
<feature type="signal peptide" evidence="3">
    <location>
        <begin position="1"/>
        <end position="24"/>
    </location>
</feature>
<evidence type="ECO:0000313" key="6">
    <source>
        <dbReference type="Proteomes" id="UP000199514"/>
    </source>
</evidence>
<feature type="region of interest" description="Disordered" evidence="1">
    <location>
        <begin position="27"/>
        <end position="46"/>
    </location>
</feature>
<accession>A0A1I1J272</accession>
<evidence type="ECO:0000256" key="2">
    <source>
        <dbReference type="SAM" id="Phobius"/>
    </source>
</evidence>
<keyword evidence="6" id="KW-1185">Reference proteome</keyword>
<keyword evidence="2" id="KW-0812">Transmembrane</keyword>
<evidence type="ECO:0000259" key="4">
    <source>
        <dbReference type="Pfam" id="PF14257"/>
    </source>
</evidence>
<evidence type="ECO:0000313" key="5">
    <source>
        <dbReference type="EMBL" id="SFC42699.1"/>
    </source>
</evidence>
<dbReference type="InterPro" id="IPR025645">
    <property type="entry name" value="DUF4349"/>
</dbReference>
<dbReference type="OrthoDB" id="5381491at2"/>
<dbReference type="STRING" id="927664.SAMN05421780_105180"/>
<evidence type="ECO:0000256" key="1">
    <source>
        <dbReference type="SAM" id="MobiDB-lite"/>
    </source>
</evidence>
<protein>
    <recommendedName>
        <fullName evidence="4">DUF4349 domain-containing protein</fullName>
    </recommendedName>
</protein>
<dbReference type="RefSeq" id="WP_091511840.1">
    <property type="nucleotide sequence ID" value="NZ_FOLE01000005.1"/>
</dbReference>
<sequence>MKKIHFFAWITMLFLVTSCGQAHKSGAPALDEQRAESAASATDSASAVAANQPEASGIAGQEGIKGKPFILQSNTRAQVKNLRQTNTQIERLTHQLGGYLTVSNLTSNVLYQDETPVSADSLLVTKHFQSELNITIRVPVQHFDTIMASLDKLYFFIDSRNITADDASLDLLATQLSSKRLAKYSKRISSAVDKANQKDRTNVADITAAEESNLSAGQSQDQNQINALRLKNQIELATINLNLYQEQSIQRYLKANENNIKAYQPSFFSRVSDALGESIDSLLNFIIGFVTTWWVWVILGLIAWGIWRGFKRKKAE</sequence>
<feature type="transmembrane region" description="Helical" evidence="2">
    <location>
        <begin position="282"/>
        <end position="307"/>
    </location>
</feature>
<reference evidence="5 6" key="1">
    <citation type="submission" date="2016-10" db="EMBL/GenBank/DDBJ databases">
        <authorList>
            <person name="de Groot N.N."/>
        </authorList>
    </citation>
    <scope>NUCLEOTIDE SEQUENCE [LARGE SCALE GENOMIC DNA]</scope>
    <source>
        <strain evidence="5 6">DSM 6793</strain>
    </source>
</reference>
<dbReference type="AlphaFoldDB" id="A0A1I1J272"/>
<feature type="domain" description="DUF4349" evidence="4">
    <location>
        <begin position="72"/>
        <end position="308"/>
    </location>
</feature>
<feature type="chain" id="PRO_5011749985" description="DUF4349 domain-containing protein" evidence="3">
    <location>
        <begin position="25"/>
        <end position="316"/>
    </location>
</feature>
<feature type="compositionally biased region" description="Low complexity" evidence="1">
    <location>
        <begin position="36"/>
        <end position="46"/>
    </location>
</feature>
<dbReference type="PROSITE" id="PS51257">
    <property type="entry name" value="PROKAR_LIPOPROTEIN"/>
    <property type="match status" value="1"/>
</dbReference>
<gene>
    <name evidence="5" type="ORF">SAMN05421780_105180</name>
</gene>
<keyword evidence="2" id="KW-1133">Transmembrane helix</keyword>
<dbReference type="EMBL" id="FOLE01000005">
    <property type="protein sequence ID" value="SFC42699.1"/>
    <property type="molecule type" value="Genomic_DNA"/>
</dbReference>
<dbReference type="Proteomes" id="UP000199514">
    <property type="component" value="Unassembled WGS sequence"/>
</dbReference>
<keyword evidence="2" id="KW-0472">Membrane</keyword>
<dbReference type="Pfam" id="PF14257">
    <property type="entry name" value="DUF4349"/>
    <property type="match status" value="1"/>
</dbReference>
<organism evidence="5 6">
    <name type="scientific">Flexibacter flexilis DSM 6793</name>
    <dbReference type="NCBI Taxonomy" id="927664"/>
    <lineage>
        <taxon>Bacteria</taxon>
        <taxon>Pseudomonadati</taxon>
        <taxon>Bacteroidota</taxon>
        <taxon>Cytophagia</taxon>
        <taxon>Cytophagales</taxon>
        <taxon>Flexibacteraceae</taxon>
        <taxon>Flexibacter</taxon>
    </lineage>
</organism>
<proteinExistence type="predicted"/>
<keyword evidence="3" id="KW-0732">Signal</keyword>
<name>A0A1I1J272_9BACT</name>